<proteinExistence type="inferred from homology"/>
<evidence type="ECO:0000256" key="5">
    <source>
        <dbReference type="SAM" id="Phobius"/>
    </source>
</evidence>
<evidence type="ECO:0000313" key="9">
    <source>
        <dbReference type="Proteomes" id="UP001162156"/>
    </source>
</evidence>
<protein>
    <submittedName>
        <fullName evidence="8">Uncharacterized protein</fullName>
    </submittedName>
</protein>
<keyword evidence="5" id="KW-0472">Membrane</keyword>
<dbReference type="Pfam" id="PF00501">
    <property type="entry name" value="AMP-binding"/>
    <property type="match status" value="1"/>
</dbReference>
<evidence type="ECO:0000256" key="1">
    <source>
        <dbReference type="ARBA" id="ARBA00004275"/>
    </source>
</evidence>
<comment type="caution">
    <text evidence="8">The sequence shown here is derived from an EMBL/GenBank/DDBJ whole genome shotgun (WGS) entry which is preliminary data.</text>
</comment>
<comment type="similarity">
    <text evidence="2">Belongs to the ATP-dependent AMP-binding enzyme family.</text>
</comment>
<comment type="subcellular location">
    <subcellularLocation>
        <location evidence="1">Peroxisome</location>
    </subcellularLocation>
</comment>
<evidence type="ECO:0000256" key="3">
    <source>
        <dbReference type="ARBA" id="ARBA00022598"/>
    </source>
</evidence>
<name>A0AAV8XLS2_9CUCU</name>
<dbReference type="InterPro" id="IPR042099">
    <property type="entry name" value="ANL_N_sf"/>
</dbReference>
<feature type="domain" description="AMP-dependent synthetase/ligase" evidence="6">
    <location>
        <begin position="22"/>
        <end position="151"/>
    </location>
</feature>
<accession>A0AAV8XLS2</accession>
<sequence length="293" mass="33011">MSRSDLRSLKKLNFIFFMIFFQITTFLSAPNQIIDMIRVGRPDGLDTTSLAACIIGGAALPERLMRVLRDLLPGTFVFMGYGQTEVTGIMTLFSIKQVKHTLSLHYKPESVGIPLAGYCCKVVDPETEKPCGPNESGELRVKSRLVMNGYYGRDSSETFDAEGWLKTGDTVYYDKDHCFFIVDRIKEMLKYKSWHVAPAMVEKVLIDHPAVQKAVVFGIPHEEDGDHPAAVIILNADYKNKVTPEDIEHFIAQRAPDRMKLRGGVTFIEKIPLTPSGKVKRRDIRDMVLKGLI</sequence>
<dbReference type="SUPFAM" id="SSF56801">
    <property type="entry name" value="Acetyl-CoA synthetase-like"/>
    <property type="match status" value="1"/>
</dbReference>
<evidence type="ECO:0000259" key="6">
    <source>
        <dbReference type="Pfam" id="PF00501"/>
    </source>
</evidence>
<dbReference type="GO" id="GO:0016405">
    <property type="term" value="F:CoA-ligase activity"/>
    <property type="evidence" value="ECO:0007669"/>
    <property type="project" value="TreeGrafter"/>
</dbReference>
<dbReference type="Proteomes" id="UP001162156">
    <property type="component" value="Unassembled WGS sequence"/>
</dbReference>
<dbReference type="PANTHER" id="PTHR24096:SF149">
    <property type="entry name" value="AMP-BINDING DOMAIN-CONTAINING PROTEIN-RELATED"/>
    <property type="match status" value="1"/>
</dbReference>
<keyword evidence="9" id="KW-1185">Reference proteome</keyword>
<keyword evidence="3" id="KW-0436">Ligase</keyword>
<reference evidence="8" key="1">
    <citation type="journal article" date="2023" name="Insect Mol. Biol.">
        <title>Genome sequencing provides insights into the evolution of gene families encoding plant cell wall-degrading enzymes in longhorned beetles.</title>
        <authorList>
            <person name="Shin N.R."/>
            <person name="Okamura Y."/>
            <person name="Kirsch R."/>
            <person name="Pauchet Y."/>
        </authorList>
    </citation>
    <scope>NUCLEOTIDE SEQUENCE</scope>
    <source>
        <strain evidence="8">RBIC_L_NR</strain>
    </source>
</reference>
<dbReference type="Gene3D" id="3.40.50.12780">
    <property type="entry name" value="N-terminal domain of ligase-like"/>
    <property type="match status" value="1"/>
</dbReference>
<dbReference type="InterPro" id="IPR045851">
    <property type="entry name" value="AMP-bd_C_sf"/>
</dbReference>
<feature type="transmembrane region" description="Helical" evidence="5">
    <location>
        <begin position="12"/>
        <end position="29"/>
    </location>
</feature>
<dbReference type="InterPro" id="IPR000873">
    <property type="entry name" value="AMP-dep_synth/lig_dom"/>
</dbReference>
<dbReference type="Pfam" id="PF13193">
    <property type="entry name" value="AMP-binding_C"/>
    <property type="match status" value="1"/>
</dbReference>
<gene>
    <name evidence="8" type="ORF">NQ314_011096</name>
</gene>
<dbReference type="Gene3D" id="3.30.300.30">
    <property type="match status" value="1"/>
</dbReference>
<keyword evidence="5" id="KW-0812">Transmembrane</keyword>
<evidence type="ECO:0000256" key="4">
    <source>
        <dbReference type="ARBA" id="ARBA00023140"/>
    </source>
</evidence>
<dbReference type="InterPro" id="IPR025110">
    <property type="entry name" value="AMP-bd_C"/>
</dbReference>
<evidence type="ECO:0000256" key="2">
    <source>
        <dbReference type="ARBA" id="ARBA00006432"/>
    </source>
</evidence>
<dbReference type="EMBL" id="JANEYF010003072">
    <property type="protein sequence ID" value="KAJ8939529.1"/>
    <property type="molecule type" value="Genomic_DNA"/>
</dbReference>
<dbReference type="GO" id="GO:0005777">
    <property type="term" value="C:peroxisome"/>
    <property type="evidence" value="ECO:0007669"/>
    <property type="project" value="UniProtKB-SubCell"/>
</dbReference>
<keyword evidence="4" id="KW-0576">Peroxisome</keyword>
<dbReference type="AlphaFoldDB" id="A0AAV8XLS2"/>
<evidence type="ECO:0000259" key="7">
    <source>
        <dbReference type="Pfam" id="PF13193"/>
    </source>
</evidence>
<feature type="domain" description="AMP-binding enzyme C-terminal" evidence="7">
    <location>
        <begin position="201"/>
        <end position="278"/>
    </location>
</feature>
<dbReference type="PANTHER" id="PTHR24096">
    <property type="entry name" value="LONG-CHAIN-FATTY-ACID--COA LIGASE"/>
    <property type="match status" value="1"/>
</dbReference>
<evidence type="ECO:0000313" key="8">
    <source>
        <dbReference type="EMBL" id="KAJ8939529.1"/>
    </source>
</evidence>
<organism evidence="8 9">
    <name type="scientific">Rhamnusium bicolor</name>
    <dbReference type="NCBI Taxonomy" id="1586634"/>
    <lineage>
        <taxon>Eukaryota</taxon>
        <taxon>Metazoa</taxon>
        <taxon>Ecdysozoa</taxon>
        <taxon>Arthropoda</taxon>
        <taxon>Hexapoda</taxon>
        <taxon>Insecta</taxon>
        <taxon>Pterygota</taxon>
        <taxon>Neoptera</taxon>
        <taxon>Endopterygota</taxon>
        <taxon>Coleoptera</taxon>
        <taxon>Polyphaga</taxon>
        <taxon>Cucujiformia</taxon>
        <taxon>Chrysomeloidea</taxon>
        <taxon>Cerambycidae</taxon>
        <taxon>Lepturinae</taxon>
        <taxon>Rhagiini</taxon>
        <taxon>Rhamnusium</taxon>
    </lineage>
</organism>
<keyword evidence="5" id="KW-1133">Transmembrane helix</keyword>